<comment type="caution">
    <text evidence="2">The sequence shown here is derived from an EMBL/GenBank/DDBJ whole genome shotgun (WGS) entry which is preliminary data.</text>
</comment>
<dbReference type="Proteomes" id="UP000215914">
    <property type="component" value="Unassembled WGS sequence"/>
</dbReference>
<gene>
    <name evidence="2" type="ORF">HanXRQr2_Chr16g0741061</name>
</gene>
<keyword evidence="3" id="KW-1185">Reference proteome</keyword>
<reference evidence="2" key="2">
    <citation type="submission" date="2020-06" db="EMBL/GenBank/DDBJ databases">
        <title>Helianthus annuus Genome sequencing and assembly Release 2.</title>
        <authorList>
            <person name="Gouzy J."/>
            <person name="Langlade N."/>
            <person name="Munos S."/>
        </authorList>
    </citation>
    <scope>NUCLEOTIDE SEQUENCE</scope>
    <source>
        <tissue evidence="2">Leaves</tissue>
    </source>
</reference>
<organism evidence="2 3">
    <name type="scientific">Helianthus annuus</name>
    <name type="common">Common sunflower</name>
    <dbReference type="NCBI Taxonomy" id="4232"/>
    <lineage>
        <taxon>Eukaryota</taxon>
        <taxon>Viridiplantae</taxon>
        <taxon>Streptophyta</taxon>
        <taxon>Embryophyta</taxon>
        <taxon>Tracheophyta</taxon>
        <taxon>Spermatophyta</taxon>
        <taxon>Magnoliopsida</taxon>
        <taxon>eudicotyledons</taxon>
        <taxon>Gunneridae</taxon>
        <taxon>Pentapetalae</taxon>
        <taxon>asterids</taxon>
        <taxon>campanulids</taxon>
        <taxon>Asterales</taxon>
        <taxon>Asteraceae</taxon>
        <taxon>Asteroideae</taxon>
        <taxon>Heliantheae alliance</taxon>
        <taxon>Heliantheae</taxon>
        <taxon>Helianthus</taxon>
    </lineage>
</organism>
<keyword evidence="1" id="KW-1133">Transmembrane helix</keyword>
<feature type="transmembrane region" description="Helical" evidence="1">
    <location>
        <begin position="48"/>
        <end position="72"/>
    </location>
</feature>
<name>A0A9K3DS24_HELAN</name>
<sequence>MAIFVRISGIGSRPSLGFQVLIQDDASFFCLINMLFCHDDEIQPLIMITLYLLVVLTLVSHVCVTLKLGVFLRSLNVTLL</sequence>
<dbReference type="EMBL" id="MNCJ02000331">
    <property type="protein sequence ID" value="KAF5759422.1"/>
    <property type="molecule type" value="Genomic_DNA"/>
</dbReference>
<evidence type="ECO:0000313" key="2">
    <source>
        <dbReference type="EMBL" id="KAF5759422.1"/>
    </source>
</evidence>
<accession>A0A9K3DS24</accession>
<reference evidence="2" key="1">
    <citation type="journal article" date="2017" name="Nature">
        <title>The sunflower genome provides insights into oil metabolism, flowering and Asterid evolution.</title>
        <authorList>
            <person name="Badouin H."/>
            <person name="Gouzy J."/>
            <person name="Grassa C.J."/>
            <person name="Murat F."/>
            <person name="Staton S.E."/>
            <person name="Cottret L."/>
            <person name="Lelandais-Briere C."/>
            <person name="Owens G.L."/>
            <person name="Carrere S."/>
            <person name="Mayjonade B."/>
            <person name="Legrand L."/>
            <person name="Gill N."/>
            <person name="Kane N.C."/>
            <person name="Bowers J.E."/>
            <person name="Hubner S."/>
            <person name="Bellec A."/>
            <person name="Berard A."/>
            <person name="Berges H."/>
            <person name="Blanchet N."/>
            <person name="Boniface M.C."/>
            <person name="Brunel D."/>
            <person name="Catrice O."/>
            <person name="Chaidir N."/>
            <person name="Claudel C."/>
            <person name="Donnadieu C."/>
            <person name="Faraut T."/>
            <person name="Fievet G."/>
            <person name="Helmstetter N."/>
            <person name="King M."/>
            <person name="Knapp S.J."/>
            <person name="Lai Z."/>
            <person name="Le Paslier M.C."/>
            <person name="Lippi Y."/>
            <person name="Lorenzon L."/>
            <person name="Mandel J.R."/>
            <person name="Marage G."/>
            <person name="Marchand G."/>
            <person name="Marquand E."/>
            <person name="Bret-Mestries E."/>
            <person name="Morien E."/>
            <person name="Nambeesan S."/>
            <person name="Nguyen T."/>
            <person name="Pegot-Espagnet P."/>
            <person name="Pouilly N."/>
            <person name="Raftis F."/>
            <person name="Sallet E."/>
            <person name="Schiex T."/>
            <person name="Thomas J."/>
            <person name="Vandecasteele C."/>
            <person name="Vares D."/>
            <person name="Vear F."/>
            <person name="Vautrin S."/>
            <person name="Crespi M."/>
            <person name="Mangin B."/>
            <person name="Burke J.M."/>
            <person name="Salse J."/>
            <person name="Munos S."/>
            <person name="Vincourt P."/>
            <person name="Rieseberg L.H."/>
            <person name="Langlade N.B."/>
        </authorList>
    </citation>
    <scope>NUCLEOTIDE SEQUENCE</scope>
    <source>
        <tissue evidence="2">Leaves</tissue>
    </source>
</reference>
<evidence type="ECO:0000313" key="3">
    <source>
        <dbReference type="Proteomes" id="UP000215914"/>
    </source>
</evidence>
<dbReference type="AlphaFoldDB" id="A0A9K3DS24"/>
<dbReference type="Gramene" id="mRNA:HanXRQr2_Chr16g0741061">
    <property type="protein sequence ID" value="CDS:HanXRQr2_Chr16g0741061.1"/>
    <property type="gene ID" value="HanXRQr2_Chr16g0741061"/>
</dbReference>
<proteinExistence type="predicted"/>
<keyword evidence="1" id="KW-0812">Transmembrane</keyword>
<keyword evidence="1" id="KW-0472">Membrane</keyword>
<evidence type="ECO:0000256" key="1">
    <source>
        <dbReference type="SAM" id="Phobius"/>
    </source>
</evidence>
<protein>
    <submittedName>
        <fullName evidence="2">Uncharacterized protein</fullName>
    </submittedName>
</protein>